<evidence type="ECO:0000313" key="2">
    <source>
        <dbReference type="Proteomes" id="UP000290849"/>
    </source>
</evidence>
<gene>
    <name evidence="1" type="ORF">C7R54_15565</name>
</gene>
<protein>
    <submittedName>
        <fullName evidence="1">Uncharacterized protein</fullName>
    </submittedName>
</protein>
<accession>A0A4Q1HJU8</accession>
<keyword evidence="2" id="KW-1185">Reference proteome</keyword>
<organism evidence="1 2">
    <name type="scientific">Achromobacter aloeverae</name>
    <dbReference type="NCBI Taxonomy" id="1750518"/>
    <lineage>
        <taxon>Bacteria</taxon>
        <taxon>Pseudomonadati</taxon>
        <taxon>Pseudomonadota</taxon>
        <taxon>Betaproteobacteria</taxon>
        <taxon>Burkholderiales</taxon>
        <taxon>Alcaligenaceae</taxon>
        <taxon>Achromobacter</taxon>
    </lineage>
</organism>
<reference evidence="1 2" key="1">
    <citation type="journal article" date="2017" name="Int. J. Syst. Evol. Microbiol.">
        <title>Achromobacter aloeverae sp. nov., isolated from the root of Aloe vera (L.) Burm.f.</title>
        <authorList>
            <person name="Kuncharoen N."/>
            <person name="Muramatsu Y."/>
            <person name="Shibata C."/>
            <person name="Kamakura Y."/>
            <person name="Nakagawa Y."/>
            <person name="Tanasupawat S."/>
        </authorList>
    </citation>
    <scope>NUCLEOTIDE SEQUENCE [LARGE SCALE GENOMIC DNA]</scope>
    <source>
        <strain evidence="1 2">AVA-1</strain>
    </source>
</reference>
<dbReference type="EMBL" id="PYAL01000004">
    <property type="protein sequence ID" value="RXN87993.1"/>
    <property type="molecule type" value="Genomic_DNA"/>
</dbReference>
<dbReference type="AlphaFoldDB" id="A0A4Q1HJU8"/>
<dbReference type="RefSeq" id="WP_129151362.1">
    <property type="nucleotide sequence ID" value="NZ_JBHSDO010000011.1"/>
</dbReference>
<evidence type="ECO:0000313" key="1">
    <source>
        <dbReference type="EMBL" id="RXN87993.1"/>
    </source>
</evidence>
<comment type="caution">
    <text evidence="1">The sequence shown here is derived from an EMBL/GenBank/DDBJ whole genome shotgun (WGS) entry which is preliminary data.</text>
</comment>
<sequence>MSILKRLFARYVVVAQFDGKTKQHYARDWDEALDWARYYSHAYSCAIYERCLGITALSPSAVRWGV</sequence>
<dbReference type="Proteomes" id="UP000290849">
    <property type="component" value="Unassembled WGS sequence"/>
</dbReference>
<name>A0A4Q1HJU8_9BURK</name>
<proteinExistence type="predicted"/>